<feature type="region of interest" description="Disordered" evidence="1">
    <location>
        <begin position="1639"/>
        <end position="1661"/>
    </location>
</feature>
<dbReference type="HOGENOM" id="CLU_000458_0_0_1"/>
<feature type="compositionally biased region" description="Polar residues" evidence="1">
    <location>
        <begin position="2012"/>
        <end position="2029"/>
    </location>
</feature>
<evidence type="ECO:0000313" key="3">
    <source>
        <dbReference type="Proteomes" id="UP000054477"/>
    </source>
</evidence>
<feature type="compositionally biased region" description="Basic and acidic residues" evidence="1">
    <location>
        <begin position="499"/>
        <end position="545"/>
    </location>
</feature>
<feature type="region of interest" description="Disordered" evidence="1">
    <location>
        <begin position="1"/>
        <end position="23"/>
    </location>
</feature>
<feature type="compositionally biased region" description="Low complexity" evidence="1">
    <location>
        <begin position="282"/>
        <end position="293"/>
    </location>
</feature>
<evidence type="ECO:0000256" key="1">
    <source>
        <dbReference type="SAM" id="MobiDB-lite"/>
    </source>
</evidence>
<feature type="compositionally biased region" description="Basic and acidic residues" evidence="1">
    <location>
        <begin position="1649"/>
        <end position="1661"/>
    </location>
</feature>
<feature type="compositionally biased region" description="Low complexity" evidence="1">
    <location>
        <begin position="852"/>
        <end position="871"/>
    </location>
</feature>
<sequence>MFNTLTARPTAVATPPQPPTHNIPSIRLISATPSATGTSSEANTSLNRTIDSSWASIPSPLAPKAEVPSRKRLVPKKSKLSLLGVGREKERGKDLSDVVRRVGASSSSKGGFEIYVDPTVDPDIGEIVMVKKKKSRAALDGMKWGPLGEVTNVPSITPKEALLKVKTEEKEKWWSIGRGRKDSKEKTKEAKENKSHAICRTHPFVYLRPSANDCSAPAPHEPIRSKTPEPLKLASEARARFNSLDSGILLNSPPIIGPSQESVRSEQTLQFSEPKSSKVSDPPATRPRSSTPTIGGLLAPPSNGLLAPPSNANQGSIALRAIRSVRSLARIGNWNDKEAASVKKEKKDKTSKEGTIKEGKKKKEKKTKEEDVEGGEKKKKKKDKKDKTNTIRQSTSSFEAGALTASPEVSKTLGRKKHSIMGLGLPSTMRLPTARNGSTASSIPPVTTSGNRLSVESAVKVMGRDRAGSTMSTASSLRPVSVASSLSRASSGSSCASVKWDEEGLETVREQRMRERASKNRTSTDSEDMKGKAKTESRHSLEGRRRTPLSEVFPDIQQSDSPIVSVRRAFPILTIEEATSDGHEAPDDEELLEEERETGIPGVAATPIKKARARPVSEQLLGRSRPKPMHEDEDGVLSILDAATNELAQLINNLDLEATPCTPDLTPLRPSPGFSEKIGSTDYNGSPKRKKRVSESPLKNGLRGSLASISSLRPYAQSRGQATRTATTPALIGQQIAPWPTLIQSLSPLKESPPSTKKTKATPPSTYRKTHKRTMTPGPEPELDPIFLPLGPPKARVTSSAIRISTSPSLKGQHDAYGTIRAPSSLTFGSRSTSSRPESIDEMGLLVPGPVFTSSTSSTSSRKRSSFTLLSDSRSTKGSRGSQGSVRSSRGVPIPPEARKVLGMGGTMGGSDASGYEVPELDASDPDSDVPDELRIILAGGSHSDRDSVGDTFSFPNEEEVFHRAFTASPDSQSEEELPVARSAASPFLDLPVFRASLIDEDEHLADLDEGGNTSEEDNTKKSFDFTGELKKLNESGASDRRSFVEQLENAFKTPAKVDLRYDFGAHLKGGMLHVEVPPVPKIPVELSTALSTDDSSYGSSGFDSLQGSRSRIIDMKEPTMLQSTRAEQTFETGSGSQFDAYTTSRIVDVVEPSLLLGPNSFSTNHTHEVIIAPESPPSLNNSLALSTNSAVSTRSDGELNTSFRFGGRRNSESPDVESEKPLTLSDIIPSPSHARSLSNSSLMDENDSVFKSILAKAVNLPQRPSVDTDKKQDDGDARRNSWKTLTRPSSGISFGGLDSFEEVRRGFEFNDNRPAFYPAPTTRRAHRAHDSVFSIASVSSYGRVLNAGSNDPFDYGLPSLLERPSCEDMSISMSITVDDTFSFLNHQPRRRIDSDASSFYFQAPVPQAGGQPFSRGHRRHESNLSISSQGPPISRYNRSYGTHHRRNDSNTSASSVAISYAMHGATGGRATWARHRQESSVDSAMSDFSAMHLGRPGLGDKMFERDNQMPLSAILASPCESVFAQAQRNGNRSSFDYDSIIDHGEGGSNEDSLFDRSDYRSSMSSDLFGNDFSQPNERGLLPSGQFRPLSIISMHSVHGPMKEDDTMISMLGGGHVRRCSIGSIMEASPCVRVEKRKHAQFNGTQTKKGQDGRYDSSNKARIVEKPSIASTSSYQFGGERMIKAQHGLLERQSLEDSCLIADGEDLSTSFHAVPVFSRPGPAARSRSSTCTSSSGGDTPPLSASDGSSISEGSQSSIDLSQLNMILSNATHPMSTVSRVRARVRARGHGHRRRYSQAHASRSSVYETIEEEMSNASSPARTIASKMSSPTQCQPIFVVESDTASINSVTEETIWDDERGIVALRKYYALKDEAHVTVVETFQPPKEPSGMQALLEYSVQNYGPLPSELRPRRVRSRTQSRPSPYPQARLPRVTISPEQTRSSKSSDAHTTPVLKQLPVNTNTLSVAPSLEALKPFSPLVVNIDPKRENAFGLATRPRVASSTRRTALGWSKRSNGKASTGQKENQSGVMTPGESLRLNRPRPRGRATPATQGRPIRV</sequence>
<evidence type="ECO:0000313" key="2">
    <source>
        <dbReference type="EMBL" id="KIJ99188.1"/>
    </source>
</evidence>
<feature type="region of interest" description="Disordered" evidence="1">
    <location>
        <begin position="338"/>
        <end position="451"/>
    </location>
</feature>
<feature type="compositionally biased region" description="Acidic residues" evidence="1">
    <location>
        <begin position="919"/>
        <end position="929"/>
    </location>
</feature>
<feature type="compositionally biased region" description="Basic and acidic residues" evidence="1">
    <location>
        <begin position="1210"/>
        <end position="1221"/>
    </location>
</feature>
<dbReference type="STRING" id="1095629.A0A0C9XCC3"/>
<feature type="compositionally biased region" description="Basic and acidic residues" evidence="1">
    <location>
        <begin position="1267"/>
        <end position="1280"/>
    </location>
</feature>
<feature type="compositionally biased region" description="Low complexity" evidence="1">
    <location>
        <begin position="1"/>
        <end position="14"/>
    </location>
</feature>
<name>A0A0C9XCC3_9AGAR</name>
<feature type="compositionally biased region" description="Low complexity" evidence="1">
    <location>
        <begin position="474"/>
        <end position="497"/>
    </location>
</feature>
<feature type="region of interest" description="Disordered" evidence="1">
    <location>
        <begin position="808"/>
        <end position="929"/>
    </location>
</feature>
<feature type="compositionally biased region" description="Low complexity" evidence="1">
    <location>
        <begin position="1742"/>
        <end position="1755"/>
    </location>
</feature>
<feature type="region of interest" description="Disordered" evidence="1">
    <location>
        <begin position="1183"/>
        <end position="1241"/>
    </location>
</feature>
<feature type="compositionally biased region" description="Basic and acidic residues" evidence="1">
    <location>
        <begin position="221"/>
        <end position="230"/>
    </location>
</feature>
<reference evidence="3" key="2">
    <citation type="submission" date="2015-01" db="EMBL/GenBank/DDBJ databases">
        <title>Evolutionary Origins and Diversification of the Mycorrhizal Mutualists.</title>
        <authorList>
            <consortium name="DOE Joint Genome Institute"/>
            <consortium name="Mycorrhizal Genomics Consortium"/>
            <person name="Kohler A."/>
            <person name="Kuo A."/>
            <person name="Nagy L.G."/>
            <person name="Floudas D."/>
            <person name="Copeland A."/>
            <person name="Barry K.W."/>
            <person name="Cichocki N."/>
            <person name="Veneault-Fourrey C."/>
            <person name="LaButti K."/>
            <person name="Lindquist E.A."/>
            <person name="Lipzen A."/>
            <person name="Lundell T."/>
            <person name="Morin E."/>
            <person name="Murat C."/>
            <person name="Riley R."/>
            <person name="Ohm R."/>
            <person name="Sun H."/>
            <person name="Tunlid A."/>
            <person name="Henrissat B."/>
            <person name="Grigoriev I.V."/>
            <person name="Hibbett D.S."/>
            <person name="Martin F."/>
        </authorList>
    </citation>
    <scope>NUCLEOTIDE SEQUENCE [LARGE SCALE GENOMIC DNA]</scope>
    <source>
        <strain evidence="3">LaAM-08-1</strain>
    </source>
</reference>
<feature type="compositionally biased region" description="Polar residues" evidence="1">
    <location>
        <begin position="259"/>
        <end position="279"/>
    </location>
</feature>
<feature type="region of interest" description="Disordered" evidence="1">
    <location>
        <begin position="464"/>
        <end position="556"/>
    </location>
</feature>
<dbReference type="Proteomes" id="UP000054477">
    <property type="component" value="Unassembled WGS sequence"/>
</dbReference>
<feature type="region of interest" description="Disordered" evidence="1">
    <location>
        <begin position="746"/>
        <end position="784"/>
    </location>
</feature>
<feature type="region of interest" description="Disordered" evidence="1">
    <location>
        <begin position="1718"/>
        <end position="1755"/>
    </location>
</feature>
<protein>
    <submittedName>
        <fullName evidence="2">Unplaced genomic scaffold K443scaffold_117, whole genome shotgun sequence</fullName>
    </submittedName>
</protein>
<dbReference type="EMBL" id="KN838652">
    <property type="protein sequence ID" value="KIJ99188.1"/>
    <property type="molecule type" value="Genomic_DNA"/>
</dbReference>
<feature type="region of interest" description="Disordered" evidence="1">
    <location>
        <begin position="666"/>
        <end position="707"/>
    </location>
</feature>
<reference evidence="2 3" key="1">
    <citation type="submission" date="2014-04" db="EMBL/GenBank/DDBJ databases">
        <authorList>
            <consortium name="DOE Joint Genome Institute"/>
            <person name="Kuo A."/>
            <person name="Kohler A."/>
            <person name="Nagy L.G."/>
            <person name="Floudas D."/>
            <person name="Copeland A."/>
            <person name="Barry K.W."/>
            <person name="Cichocki N."/>
            <person name="Veneault-Fourrey C."/>
            <person name="LaButti K."/>
            <person name="Lindquist E.A."/>
            <person name="Lipzen A."/>
            <person name="Lundell T."/>
            <person name="Morin E."/>
            <person name="Murat C."/>
            <person name="Sun H."/>
            <person name="Tunlid A."/>
            <person name="Henrissat B."/>
            <person name="Grigoriev I.V."/>
            <person name="Hibbett D.S."/>
            <person name="Martin F."/>
            <person name="Nordberg H.P."/>
            <person name="Cantor M.N."/>
            <person name="Hua S.X."/>
        </authorList>
    </citation>
    <scope>NUCLEOTIDE SEQUENCE [LARGE SCALE GENOMIC DNA]</scope>
    <source>
        <strain evidence="2 3">LaAM-08-1</strain>
    </source>
</reference>
<feature type="compositionally biased region" description="Low complexity" evidence="1">
    <location>
        <begin position="878"/>
        <end position="892"/>
    </location>
</feature>
<dbReference type="OrthoDB" id="2563277at2759"/>
<organism evidence="2 3">
    <name type="scientific">Laccaria amethystina LaAM-08-1</name>
    <dbReference type="NCBI Taxonomy" id="1095629"/>
    <lineage>
        <taxon>Eukaryota</taxon>
        <taxon>Fungi</taxon>
        <taxon>Dikarya</taxon>
        <taxon>Basidiomycota</taxon>
        <taxon>Agaricomycotina</taxon>
        <taxon>Agaricomycetes</taxon>
        <taxon>Agaricomycetidae</taxon>
        <taxon>Agaricales</taxon>
        <taxon>Agaricineae</taxon>
        <taxon>Hydnangiaceae</taxon>
        <taxon>Laccaria</taxon>
    </lineage>
</organism>
<proteinExistence type="predicted"/>
<feature type="compositionally biased region" description="Acidic residues" evidence="1">
    <location>
        <begin position="586"/>
        <end position="596"/>
    </location>
</feature>
<feature type="region of interest" description="Disordered" evidence="1">
    <location>
        <begin position="252"/>
        <end position="310"/>
    </location>
</feature>
<feature type="compositionally biased region" description="Polar residues" evidence="1">
    <location>
        <begin position="1424"/>
        <end position="1441"/>
    </location>
</feature>
<feature type="region of interest" description="Disordered" evidence="1">
    <location>
        <begin position="575"/>
        <end position="631"/>
    </location>
</feature>
<feature type="compositionally biased region" description="Polar residues" evidence="1">
    <location>
        <begin position="1936"/>
        <end position="1949"/>
    </location>
</feature>
<feature type="region of interest" description="Disordered" evidence="1">
    <location>
        <begin position="1411"/>
        <end position="1454"/>
    </location>
</feature>
<keyword evidence="3" id="KW-1185">Reference proteome</keyword>
<feature type="compositionally biased region" description="Polar residues" evidence="1">
    <location>
        <begin position="435"/>
        <end position="451"/>
    </location>
</feature>
<feature type="compositionally biased region" description="Low complexity" evidence="1">
    <location>
        <begin position="824"/>
        <end position="836"/>
    </location>
</feature>
<feature type="region of interest" description="Disordered" evidence="1">
    <location>
        <begin position="1904"/>
        <end position="1956"/>
    </location>
</feature>
<gene>
    <name evidence="2" type="ORF">K443DRAFT_102679</name>
</gene>
<feature type="region of interest" description="Disordered" evidence="1">
    <location>
        <begin position="1262"/>
        <end position="1286"/>
    </location>
</feature>
<feature type="compositionally biased region" description="Low complexity" evidence="1">
    <location>
        <begin position="746"/>
        <end position="766"/>
    </location>
</feature>
<feature type="compositionally biased region" description="Low complexity" evidence="1">
    <location>
        <begin position="1183"/>
        <end position="1193"/>
    </location>
</feature>
<feature type="region of interest" description="Disordered" evidence="1">
    <location>
        <begin position="1993"/>
        <end position="2058"/>
    </location>
</feature>
<feature type="region of interest" description="Disordered" evidence="1">
    <location>
        <begin position="210"/>
        <end position="230"/>
    </location>
</feature>
<feature type="compositionally biased region" description="Basic and acidic residues" evidence="1">
    <location>
        <begin position="338"/>
        <end position="358"/>
    </location>
</feature>
<accession>A0A0C9XCC3</accession>
<feature type="compositionally biased region" description="Low complexity" evidence="1">
    <location>
        <begin position="1718"/>
        <end position="1735"/>
    </location>
</feature>